<name>F8P930_SERL9</name>
<proteinExistence type="predicted"/>
<accession>F8P930</accession>
<dbReference type="GeneID" id="18821001"/>
<sequence>MTHLGNCRASYRLRLPSHNHGAPVVRPKARPQKSKPGYELFIALSAFHGEPSSCFGAKSVMFSW</sequence>
<reference evidence="1" key="1">
    <citation type="submission" date="2011-04" db="EMBL/GenBank/DDBJ databases">
        <title>Evolution of plant cell wall degrading machinery underlies the functional diversity of forest fungi.</title>
        <authorList>
            <consortium name="US DOE Joint Genome Institute (JGI-PGF)"/>
            <person name="Eastwood D.C."/>
            <person name="Floudas D."/>
            <person name="Binder M."/>
            <person name="Majcherczyk A."/>
            <person name="Schneider P."/>
            <person name="Aerts A."/>
            <person name="Asiegbu F.O."/>
            <person name="Baker S.E."/>
            <person name="Barry K."/>
            <person name="Bendiksby M."/>
            <person name="Blumentritt M."/>
            <person name="Coutinho P.M."/>
            <person name="Cullen D."/>
            <person name="Cullen D."/>
            <person name="Gathman A."/>
            <person name="Goodell B."/>
            <person name="Henrissat B."/>
            <person name="Ihrmark K."/>
            <person name="Kauserud H."/>
            <person name="Kohler A."/>
            <person name="LaButti K."/>
            <person name="Lapidus A."/>
            <person name="Lavin J.L."/>
            <person name="Lee Y.-H."/>
            <person name="Lindquist E."/>
            <person name="Lilly W."/>
            <person name="Lucas S."/>
            <person name="Morin E."/>
            <person name="Murat C."/>
            <person name="Oguiza J.A."/>
            <person name="Park J."/>
            <person name="Pisabarro A.G."/>
            <person name="Riley R."/>
            <person name="Rosling A."/>
            <person name="Salamov A."/>
            <person name="Schmidt O."/>
            <person name="Schmutz J."/>
            <person name="Skrede I."/>
            <person name="Stenlid J."/>
            <person name="Wiebenga A."/>
            <person name="Xie X."/>
            <person name="Kues U."/>
            <person name="Hibbett D.S."/>
            <person name="Hoffmeister D."/>
            <person name="Hogberg N."/>
            <person name="Martin F."/>
            <person name="Grigoriev I.V."/>
            <person name="Watkinson S.C."/>
        </authorList>
    </citation>
    <scope>NUCLEOTIDE SEQUENCE</scope>
    <source>
        <strain evidence="1">S7.9</strain>
    </source>
</reference>
<dbReference type="HOGENOM" id="CLU_2868994_0_0_1"/>
<dbReference type="AlphaFoldDB" id="F8P930"/>
<dbReference type="EMBL" id="GL945441">
    <property type="protein sequence ID" value="EGO20159.1"/>
    <property type="molecule type" value="Genomic_DNA"/>
</dbReference>
<evidence type="ECO:0000313" key="1">
    <source>
        <dbReference type="EMBL" id="EGO20159.1"/>
    </source>
</evidence>
<dbReference type="Proteomes" id="UP000008064">
    <property type="component" value="Unassembled WGS sequence"/>
</dbReference>
<dbReference type="RefSeq" id="XP_007322904.1">
    <property type="nucleotide sequence ID" value="XM_007322842.1"/>
</dbReference>
<dbReference type="KEGG" id="sla:SERLADRAFT_477491"/>
<protein>
    <submittedName>
        <fullName evidence="1">Uncharacterized protein</fullName>
    </submittedName>
</protein>
<gene>
    <name evidence="1" type="ORF">SERLADRAFT_477491</name>
</gene>
<organism>
    <name type="scientific">Serpula lacrymans var. lacrymans (strain S7.9)</name>
    <name type="common">Dry rot fungus</name>
    <dbReference type="NCBI Taxonomy" id="578457"/>
    <lineage>
        <taxon>Eukaryota</taxon>
        <taxon>Fungi</taxon>
        <taxon>Dikarya</taxon>
        <taxon>Basidiomycota</taxon>
        <taxon>Agaricomycotina</taxon>
        <taxon>Agaricomycetes</taxon>
        <taxon>Agaricomycetidae</taxon>
        <taxon>Boletales</taxon>
        <taxon>Coniophorineae</taxon>
        <taxon>Serpulaceae</taxon>
        <taxon>Serpula</taxon>
    </lineage>
</organism>